<evidence type="ECO:0000313" key="4">
    <source>
        <dbReference type="EMBL" id="CAF1600856.1"/>
    </source>
</evidence>
<dbReference type="InterPro" id="IPR029010">
    <property type="entry name" value="ThuA-like"/>
</dbReference>
<evidence type="ECO:0000313" key="5">
    <source>
        <dbReference type="EMBL" id="CAF2059147.1"/>
    </source>
</evidence>
<dbReference type="Proteomes" id="UP000663887">
    <property type="component" value="Unassembled WGS sequence"/>
</dbReference>
<dbReference type="EMBL" id="CAJNRE010006813">
    <property type="protein sequence ID" value="CAF2059147.1"/>
    <property type="molecule type" value="Genomic_DNA"/>
</dbReference>
<dbReference type="EMBL" id="CAJNOW010011701">
    <property type="protein sequence ID" value="CAF1600856.1"/>
    <property type="molecule type" value="Genomic_DNA"/>
</dbReference>
<dbReference type="EMBL" id="CAJOBG010001752">
    <property type="protein sequence ID" value="CAF3955600.1"/>
    <property type="molecule type" value="Genomic_DNA"/>
</dbReference>
<evidence type="ECO:0000313" key="9">
    <source>
        <dbReference type="Proteomes" id="UP000663824"/>
    </source>
</evidence>
<accession>A0A816QDM8</accession>
<sequence length="251" mass="28938">MKLITIQAGILLCLHATLHISSAINTTKAVKQPKLLVFTKIGPYYHESIPFGIAAIEKLGRDNEFLVDATNDSSLFTNNNLKQYSAVVFLSTTGDVLNDQEKNAFVRFIRSDKGFVGIHSAIDTEYGWPWYNKLLGGYFMSHPIQQNATLNVIDRRFIATKHLPKQWKRFDEWYSFQATHWTDVHILITIDEKSYIGGEHGQFHPMSWYHRYDGGRAFYTQLSHREESYADPLFLQHILGGIQYAMFGRTR</sequence>
<organism evidence="5 9">
    <name type="scientific">Rotaria magnacalcarata</name>
    <dbReference type="NCBI Taxonomy" id="392030"/>
    <lineage>
        <taxon>Eukaryota</taxon>
        <taxon>Metazoa</taxon>
        <taxon>Spiralia</taxon>
        <taxon>Gnathifera</taxon>
        <taxon>Rotifera</taxon>
        <taxon>Eurotatoria</taxon>
        <taxon>Bdelloidea</taxon>
        <taxon>Philodinida</taxon>
        <taxon>Philodinidae</taxon>
        <taxon>Rotaria</taxon>
    </lineage>
</organism>
<dbReference type="EMBL" id="CAJNRG010017140">
    <property type="protein sequence ID" value="CAF2217304.1"/>
    <property type="molecule type" value="Genomic_DNA"/>
</dbReference>
<dbReference type="Proteomes" id="UP000663866">
    <property type="component" value="Unassembled WGS sequence"/>
</dbReference>
<dbReference type="PANTHER" id="PTHR40469:SF2">
    <property type="entry name" value="GALACTOSE-BINDING DOMAIN-LIKE SUPERFAMILY PROTEIN"/>
    <property type="match status" value="1"/>
</dbReference>
<keyword evidence="10" id="KW-1185">Reference proteome</keyword>
<evidence type="ECO:0000313" key="7">
    <source>
        <dbReference type="EMBL" id="CAF2217304.1"/>
    </source>
</evidence>
<dbReference type="PANTHER" id="PTHR40469">
    <property type="entry name" value="SECRETED GLYCOSYL HYDROLASE"/>
    <property type="match status" value="1"/>
</dbReference>
<dbReference type="OrthoDB" id="9988769at2759"/>
<keyword evidence="1" id="KW-0732">Signal</keyword>
<dbReference type="Proteomes" id="UP000663856">
    <property type="component" value="Unassembled WGS sequence"/>
</dbReference>
<feature type="chain" id="PRO_5035611168" description="ThuA-like domain-containing protein" evidence="1">
    <location>
        <begin position="24"/>
        <end position="251"/>
    </location>
</feature>
<protein>
    <recommendedName>
        <fullName evidence="2">ThuA-like domain-containing protein</fullName>
    </recommendedName>
</protein>
<dbReference type="Proteomes" id="UP000663855">
    <property type="component" value="Unassembled WGS sequence"/>
</dbReference>
<evidence type="ECO:0000313" key="6">
    <source>
        <dbReference type="EMBL" id="CAF2117440.1"/>
    </source>
</evidence>
<gene>
    <name evidence="3" type="ORF">CJN711_LOCUS13696</name>
    <name evidence="4" type="ORF">KQP761_LOCUS22266</name>
    <name evidence="5" type="ORF">MBJ925_LOCUS14565</name>
    <name evidence="8" type="ORF">OVN521_LOCUS12504</name>
    <name evidence="6" type="ORF">WKI299_LOCUS23548</name>
    <name evidence="7" type="ORF">XDN619_LOCUS33609</name>
</gene>
<name>A0A816QDM8_9BILA</name>
<dbReference type="InterPro" id="IPR029062">
    <property type="entry name" value="Class_I_gatase-like"/>
</dbReference>
<comment type="caution">
    <text evidence="5">The sequence shown here is derived from an EMBL/GenBank/DDBJ whole genome shotgun (WGS) entry which is preliminary data.</text>
</comment>
<feature type="domain" description="ThuA-like" evidence="2">
    <location>
        <begin position="34"/>
        <end position="245"/>
    </location>
</feature>
<reference evidence="5" key="1">
    <citation type="submission" date="2021-02" db="EMBL/GenBank/DDBJ databases">
        <authorList>
            <person name="Nowell W R."/>
        </authorList>
    </citation>
    <scope>NUCLEOTIDE SEQUENCE</scope>
</reference>
<feature type="signal peptide" evidence="1">
    <location>
        <begin position="1"/>
        <end position="23"/>
    </location>
</feature>
<evidence type="ECO:0000313" key="3">
    <source>
        <dbReference type="EMBL" id="CAF1235044.1"/>
    </source>
</evidence>
<dbReference type="Proteomes" id="UP000663824">
    <property type="component" value="Unassembled WGS sequence"/>
</dbReference>
<dbReference type="AlphaFoldDB" id="A0A816QDM8"/>
<evidence type="ECO:0000259" key="2">
    <source>
        <dbReference type="Pfam" id="PF06283"/>
    </source>
</evidence>
<proteinExistence type="predicted"/>
<dbReference type="SUPFAM" id="SSF52317">
    <property type="entry name" value="Class I glutamine amidotransferase-like"/>
    <property type="match status" value="1"/>
</dbReference>
<dbReference type="Proteomes" id="UP000663834">
    <property type="component" value="Unassembled WGS sequence"/>
</dbReference>
<dbReference type="Pfam" id="PF06283">
    <property type="entry name" value="ThuA"/>
    <property type="match status" value="1"/>
</dbReference>
<dbReference type="EMBL" id="CAJNRF010010143">
    <property type="protein sequence ID" value="CAF2117440.1"/>
    <property type="molecule type" value="Genomic_DNA"/>
</dbReference>
<evidence type="ECO:0000313" key="8">
    <source>
        <dbReference type="EMBL" id="CAF3955600.1"/>
    </source>
</evidence>
<evidence type="ECO:0000256" key="1">
    <source>
        <dbReference type="SAM" id="SignalP"/>
    </source>
</evidence>
<evidence type="ECO:0000313" key="10">
    <source>
        <dbReference type="Proteomes" id="UP000663866"/>
    </source>
</evidence>
<dbReference type="Gene3D" id="3.40.50.880">
    <property type="match status" value="1"/>
</dbReference>
<dbReference type="EMBL" id="CAJNOV010006072">
    <property type="protein sequence ID" value="CAF1235044.1"/>
    <property type="molecule type" value="Genomic_DNA"/>
</dbReference>